<dbReference type="EMBL" id="JBAJEX010000011">
    <property type="protein sequence ID" value="MEO1767796.1"/>
    <property type="molecule type" value="Genomic_DNA"/>
</dbReference>
<accession>A0ABV0EGN7</accession>
<dbReference type="RefSeq" id="WP_347308908.1">
    <property type="nucleotide sequence ID" value="NZ_JBAJEX010000011.1"/>
</dbReference>
<comment type="caution">
    <text evidence="2">The sequence shown here is derived from an EMBL/GenBank/DDBJ whole genome shotgun (WGS) entry which is preliminary data.</text>
</comment>
<reference evidence="2 3" key="1">
    <citation type="submission" date="2024-02" db="EMBL/GenBank/DDBJ databases">
        <title>New thermophilic sulfur-oxidizing bacteria from a hot springs of the Uzon caldera (Kamchatka, Russia).</title>
        <authorList>
            <person name="Dukat A.M."/>
            <person name="Elcheninov A.G."/>
            <person name="Frolov E.N."/>
        </authorList>
    </citation>
    <scope>NUCLEOTIDE SEQUENCE [LARGE SCALE GENOMIC DNA]</scope>
    <source>
        <strain evidence="2 3">AK1</strain>
    </source>
</reference>
<name>A0ABV0EGN7_9BURK</name>
<feature type="transmembrane region" description="Helical" evidence="1">
    <location>
        <begin position="7"/>
        <end position="25"/>
    </location>
</feature>
<dbReference type="Proteomes" id="UP001482231">
    <property type="component" value="Unassembled WGS sequence"/>
</dbReference>
<keyword evidence="1" id="KW-1133">Transmembrane helix</keyword>
<keyword evidence="3" id="KW-1185">Reference proteome</keyword>
<proteinExistence type="predicted"/>
<keyword evidence="1" id="KW-0812">Transmembrane</keyword>
<gene>
    <name evidence="2" type="ORF">V6E02_11290</name>
</gene>
<evidence type="ECO:0000256" key="1">
    <source>
        <dbReference type="SAM" id="Phobius"/>
    </source>
</evidence>
<protein>
    <submittedName>
        <fullName evidence="2">Uncharacterized protein</fullName>
    </submittedName>
</protein>
<evidence type="ECO:0000313" key="3">
    <source>
        <dbReference type="Proteomes" id="UP001482231"/>
    </source>
</evidence>
<evidence type="ECO:0000313" key="2">
    <source>
        <dbReference type="EMBL" id="MEO1767796.1"/>
    </source>
</evidence>
<keyword evidence="1" id="KW-0472">Membrane</keyword>
<organism evidence="2 3">
    <name type="scientific">Thiobacter aerophilum</name>
    <dbReference type="NCBI Taxonomy" id="3121275"/>
    <lineage>
        <taxon>Bacteria</taxon>
        <taxon>Pseudomonadati</taxon>
        <taxon>Pseudomonadota</taxon>
        <taxon>Betaproteobacteria</taxon>
        <taxon>Burkholderiales</taxon>
        <taxon>Thiobacteraceae</taxon>
        <taxon>Thiobacter</taxon>
    </lineage>
</organism>
<sequence>MQCGQSMVEYLILTAIVATIFFAPFGGEPPLLLQFAQAVGKGFARFLSAIALPV</sequence>